<gene>
    <name evidence="1" type="ORF">Pfra01_002822600</name>
</gene>
<dbReference type="SUPFAM" id="SSF49842">
    <property type="entry name" value="TNF-like"/>
    <property type="match status" value="1"/>
</dbReference>
<dbReference type="Proteomes" id="UP001165121">
    <property type="component" value="Unassembled WGS sequence"/>
</dbReference>
<dbReference type="AlphaFoldDB" id="A0A9W6YK08"/>
<dbReference type="InterPro" id="IPR008983">
    <property type="entry name" value="Tumour_necrosis_fac-like_dom"/>
</dbReference>
<evidence type="ECO:0000313" key="2">
    <source>
        <dbReference type="Proteomes" id="UP001165121"/>
    </source>
</evidence>
<organism evidence="1 2">
    <name type="scientific">Phytophthora fragariaefolia</name>
    <dbReference type="NCBI Taxonomy" id="1490495"/>
    <lineage>
        <taxon>Eukaryota</taxon>
        <taxon>Sar</taxon>
        <taxon>Stramenopiles</taxon>
        <taxon>Oomycota</taxon>
        <taxon>Peronosporomycetes</taxon>
        <taxon>Peronosporales</taxon>
        <taxon>Peronosporaceae</taxon>
        <taxon>Phytophthora</taxon>
    </lineage>
</organism>
<keyword evidence="2" id="KW-1185">Reference proteome</keyword>
<dbReference type="OrthoDB" id="129045at2759"/>
<name>A0A9W6YK08_9STRA</name>
<protein>
    <submittedName>
        <fullName evidence="1">Unnamed protein product</fullName>
    </submittedName>
</protein>
<reference evidence="1" key="1">
    <citation type="submission" date="2023-04" db="EMBL/GenBank/DDBJ databases">
        <title>Phytophthora fragariaefolia NBRC 109709.</title>
        <authorList>
            <person name="Ichikawa N."/>
            <person name="Sato H."/>
            <person name="Tonouchi N."/>
        </authorList>
    </citation>
    <scope>NUCLEOTIDE SEQUENCE</scope>
    <source>
        <strain evidence="1">NBRC 109709</strain>
    </source>
</reference>
<proteinExistence type="predicted"/>
<dbReference type="EMBL" id="BSXT01008714">
    <property type="protein sequence ID" value="GMF66634.1"/>
    <property type="molecule type" value="Genomic_DNA"/>
</dbReference>
<sequence>MKTEGVTSFAPQQERSYRYKIELKNNLLTLWIEDQASKQQCLTLTIQFLRSTWVAKYELDLEPVLVERIDVVESKLRDHQDELKRICGELSIVQAPPFISLQATRTTQYSRLCWNKAECTEFAVNGNDGEITIKREGVYKIGGVINSIPRNYDQAIRLLSNGTCIRLNYCAYLGSNHYVSTPMDAIVLLQEGDKLMVTCDSKSISTSYLSIVSIVN</sequence>
<accession>A0A9W6YK08</accession>
<comment type="caution">
    <text evidence="1">The sequence shown here is derived from an EMBL/GenBank/DDBJ whole genome shotgun (WGS) entry which is preliminary data.</text>
</comment>
<dbReference type="Gene3D" id="2.60.120.40">
    <property type="match status" value="1"/>
</dbReference>
<evidence type="ECO:0000313" key="1">
    <source>
        <dbReference type="EMBL" id="GMF66634.1"/>
    </source>
</evidence>